<keyword evidence="3" id="KW-1185">Reference proteome</keyword>
<sequence>MTGAALITRFVVFFGSSTQGIIARCAQQARPQRGNPSAAALESGVLRPARCGESGVVPIMSAVWHGICLFGYLGQPAHRCTTSGFFDGYSHQLPVLGYVWYPLERVVKYDVDWGSCNRDSRQERYQKACMSLRQIVKTNTYSTAGRVWTALA</sequence>
<organism evidence="2 3">
    <name type="scientific">Phyllosticta citrichinensis</name>
    <dbReference type="NCBI Taxonomy" id="1130410"/>
    <lineage>
        <taxon>Eukaryota</taxon>
        <taxon>Fungi</taxon>
        <taxon>Dikarya</taxon>
        <taxon>Ascomycota</taxon>
        <taxon>Pezizomycotina</taxon>
        <taxon>Dothideomycetes</taxon>
        <taxon>Dothideomycetes incertae sedis</taxon>
        <taxon>Botryosphaeriales</taxon>
        <taxon>Phyllostictaceae</taxon>
        <taxon>Phyllosticta</taxon>
    </lineage>
</organism>
<evidence type="ECO:0000256" key="1">
    <source>
        <dbReference type="SAM" id="SignalP"/>
    </source>
</evidence>
<gene>
    <name evidence="2" type="ORF">IWX90DRAFT_280680</name>
</gene>
<proteinExistence type="predicted"/>
<protein>
    <submittedName>
        <fullName evidence="2">Uncharacterized protein</fullName>
    </submittedName>
</protein>
<feature type="signal peptide" evidence="1">
    <location>
        <begin position="1"/>
        <end position="23"/>
    </location>
</feature>
<comment type="caution">
    <text evidence="2">The sequence shown here is derived from an EMBL/GenBank/DDBJ whole genome shotgun (WGS) entry which is preliminary data.</text>
</comment>
<dbReference type="Proteomes" id="UP001456524">
    <property type="component" value="Unassembled WGS sequence"/>
</dbReference>
<name>A0ABR1XNK9_9PEZI</name>
<dbReference type="EMBL" id="JBBWUH010000007">
    <property type="protein sequence ID" value="KAK8161801.1"/>
    <property type="molecule type" value="Genomic_DNA"/>
</dbReference>
<accession>A0ABR1XNK9</accession>
<feature type="chain" id="PRO_5045083208" evidence="1">
    <location>
        <begin position="24"/>
        <end position="152"/>
    </location>
</feature>
<evidence type="ECO:0000313" key="3">
    <source>
        <dbReference type="Proteomes" id="UP001456524"/>
    </source>
</evidence>
<reference evidence="2 3" key="1">
    <citation type="journal article" date="2022" name="G3 (Bethesda)">
        <title>Enemy or ally: a genomic approach to elucidate the lifestyle of Phyllosticta citrichinaensis.</title>
        <authorList>
            <person name="Buijs V.A."/>
            <person name="Groenewald J.Z."/>
            <person name="Haridas S."/>
            <person name="LaButti K.M."/>
            <person name="Lipzen A."/>
            <person name="Martin F.M."/>
            <person name="Barry K."/>
            <person name="Grigoriev I.V."/>
            <person name="Crous P.W."/>
            <person name="Seidl M.F."/>
        </authorList>
    </citation>
    <scope>NUCLEOTIDE SEQUENCE [LARGE SCALE GENOMIC DNA]</scope>
    <source>
        <strain evidence="2 3">CBS 129764</strain>
    </source>
</reference>
<keyword evidence="1" id="KW-0732">Signal</keyword>
<evidence type="ECO:0000313" key="2">
    <source>
        <dbReference type="EMBL" id="KAK8161801.1"/>
    </source>
</evidence>